<name>K1X414_9BACT</name>
<protein>
    <submittedName>
        <fullName evidence="2">Uncharacterized protein</fullName>
    </submittedName>
</protein>
<proteinExistence type="predicted"/>
<sequence>MKRIQENIQTISKESMKKGITTLILLFFAMVMIFQKDAPTTGLQFVRNTDEAFVHNVADQQRDYLFQNESGQATYQGEMNTGIIINSTGMIDSLINPDEVTQIIGNEQTGQIDTGTMSTGNLDCITPWEEKIKNKDFVLAYQQRADVNTICDIEKRVCTEGVLWGTFSWASCKEGVIYEYTKAPVVSYNQKVLNEYIQPTTPINVWAEFDTQGKINTTEKPIDIRGTTNSPVTTQPAIKQSPLPNKASCKTPRGQTIKHGQFVKAYKAPRGFIDLPCNVELRACVNWSLKGSLTNAKCNYTNTTYTDYLTGSSTMNTGFFFFEWIKSILN</sequence>
<evidence type="ECO:0000256" key="1">
    <source>
        <dbReference type="SAM" id="MobiDB-lite"/>
    </source>
</evidence>
<comment type="caution">
    <text evidence="2">The sequence shown here is derived from an EMBL/GenBank/DDBJ whole genome shotgun (WGS) entry which is preliminary data.</text>
</comment>
<gene>
    <name evidence="2" type="ORF">ACD_80C00147G0004</name>
</gene>
<feature type="compositionally biased region" description="Polar residues" evidence="1">
    <location>
        <begin position="226"/>
        <end position="238"/>
    </location>
</feature>
<feature type="region of interest" description="Disordered" evidence="1">
    <location>
        <begin position="221"/>
        <end position="254"/>
    </location>
</feature>
<accession>K1X414</accession>
<evidence type="ECO:0000313" key="2">
    <source>
        <dbReference type="EMBL" id="EKD24830.1"/>
    </source>
</evidence>
<dbReference type="AlphaFoldDB" id="K1X414"/>
<reference evidence="2" key="1">
    <citation type="journal article" date="2012" name="Science">
        <title>Fermentation, hydrogen, and sulfur metabolism in multiple uncultivated bacterial phyla.</title>
        <authorList>
            <person name="Wrighton K.C."/>
            <person name="Thomas B.C."/>
            <person name="Sharon I."/>
            <person name="Miller C.S."/>
            <person name="Castelle C.J."/>
            <person name="VerBerkmoes N.C."/>
            <person name="Wilkins M.J."/>
            <person name="Hettich R.L."/>
            <person name="Lipton M.S."/>
            <person name="Williams K.H."/>
            <person name="Long P.E."/>
            <person name="Banfield J.F."/>
        </authorList>
    </citation>
    <scope>NUCLEOTIDE SEQUENCE [LARGE SCALE GENOMIC DNA]</scope>
</reference>
<organism evidence="2">
    <name type="scientific">uncultured bacterium</name>
    <name type="common">gcode 4</name>
    <dbReference type="NCBI Taxonomy" id="1234023"/>
    <lineage>
        <taxon>Bacteria</taxon>
        <taxon>environmental samples</taxon>
    </lineage>
</organism>
<dbReference type="EMBL" id="AMFJ01036154">
    <property type="protein sequence ID" value="EKD24830.1"/>
    <property type="molecule type" value="Genomic_DNA"/>
</dbReference>